<dbReference type="SUPFAM" id="SSF53335">
    <property type="entry name" value="S-adenosyl-L-methionine-dependent methyltransferases"/>
    <property type="match status" value="1"/>
</dbReference>
<reference evidence="2 3" key="1">
    <citation type="submission" date="2019-06" db="EMBL/GenBank/DDBJ databases">
        <title>Genomic Encyclopedia of Type Strains, Phase IV (KMG-V): Genome sequencing to study the core and pangenomes of soil and plant-associated prokaryotes.</title>
        <authorList>
            <person name="Whitman W."/>
        </authorList>
    </citation>
    <scope>NUCLEOTIDE SEQUENCE [LARGE SCALE GENOMIC DNA]</scope>
    <source>
        <strain evidence="2 3">BR 510</strain>
    </source>
</reference>
<dbReference type="GO" id="GO:0032259">
    <property type="term" value="P:methylation"/>
    <property type="evidence" value="ECO:0007669"/>
    <property type="project" value="UniProtKB-KW"/>
</dbReference>
<comment type="caution">
    <text evidence="2">The sequence shown here is derived from an EMBL/GenBank/DDBJ whole genome shotgun (WGS) entry which is preliminary data.</text>
</comment>
<dbReference type="Proteomes" id="UP000319949">
    <property type="component" value="Unassembled WGS sequence"/>
</dbReference>
<evidence type="ECO:0000313" key="3">
    <source>
        <dbReference type="Proteomes" id="UP000319949"/>
    </source>
</evidence>
<organism evidence="2 3">
    <name type="scientific">Bradyrhizobium stylosanthis</name>
    <dbReference type="NCBI Taxonomy" id="1803665"/>
    <lineage>
        <taxon>Bacteria</taxon>
        <taxon>Pseudomonadati</taxon>
        <taxon>Pseudomonadota</taxon>
        <taxon>Alphaproteobacteria</taxon>
        <taxon>Hyphomicrobiales</taxon>
        <taxon>Nitrobacteraceae</taxon>
        <taxon>Bradyrhizobium</taxon>
    </lineage>
</organism>
<accession>A0A560DJP6</accession>
<keyword evidence="2" id="KW-0808">Transferase</keyword>
<name>A0A560DJP6_9BRAD</name>
<evidence type="ECO:0000259" key="1">
    <source>
        <dbReference type="Pfam" id="PF08242"/>
    </source>
</evidence>
<dbReference type="Gene3D" id="3.40.50.150">
    <property type="entry name" value="Vaccinia Virus protein VP39"/>
    <property type="match status" value="1"/>
</dbReference>
<dbReference type="GO" id="GO:0008168">
    <property type="term" value="F:methyltransferase activity"/>
    <property type="evidence" value="ECO:0007669"/>
    <property type="project" value="UniProtKB-KW"/>
</dbReference>
<evidence type="ECO:0000313" key="2">
    <source>
        <dbReference type="EMBL" id="TWA97329.1"/>
    </source>
</evidence>
<dbReference type="STRING" id="1803665.GCA_001641335_00884"/>
<dbReference type="EMBL" id="VITK01000006">
    <property type="protein sequence ID" value="TWA97329.1"/>
    <property type="molecule type" value="Genomic_DNA"/>
</dbReference>
<dbReference type="CDD" id="cd02440">
    <property type="entry name" value="AdoMet_MTases"/>
    <property type="match status" value="1"/>
</dbReference>
<dbReference type="Pfam" id="PF08242">
    <property type="entry name" value="Methyltransf_12"/>
    <property type="match status" value="1"/>
</dbReference>
<protein>
    <submittedName>
        <fullName evidence="2">Methyltransferase family protein</fullName>
    </submittedName>
</protein>
<keyword evidence="2" id="KW-0489">Methyltransferase</keyword>
<dbReference type="InterPro" id="IPR013217">
    <property type="entry name" value="Methyltransf_12"/>
</dbReference>
<dbReference type="PANTHER" id="PTHR43861">
    <property type="entry name" value="TRANS-ACONITATE 2-METHYLTRANSFERASE-RELATED"/>
    <property type="match status" value="1"/>
</dbReference>
<gene>
    <name evidence="2" type="ORF">FBZ96_106384</name>
</gene>
<proteinExistence type="predicted"/>
<keyword evidence="3" id="KW-1185">Reference proteome</keyword>
<sequence length="404" mass="44498">MPALPMNEVVRALMAHPDVADAVLSSERSHDGRQFEIAFVAVDPDRLSVGKANHLQAETERRVAQWRRAFDQAYRHDADSLAPSFVGWTSNFTNKPIPEPEMADWLDRTIQRIRALGARRVLEIGCGVGLLVEKLAPGCEVYCGTDLSPVAVQRLRAFAQSRPELRHVEFLEREATDLTGLLPHSFDAVVLNSVVQYFPGIEYLHTVLERAADLVAPGGHIFVGDVRNLELLPAFHREVQAAKAAPGATEASLERKIFLSIAQDRELVIDPGYFQGISETIPQIGAADVLLKQGSSYELTRYRYDVVLRVGRQTVSARTDNNSLVPDMKHWADERRPLATDPMAAAFLQHLGMALGNALRAELPDAQLPAAVIALSQRDFAEIVRALLRVPADPGSREAAEASI</sequence>
<dbReference type="RefSeq" id="WP_246670236.1">
    <property type="nucleotide sequence ID" value="NZ_VITK01000006.1"/>
</dbReference>
<feature type="domain" description="Methyltransferase type 12" evidence="1">
    <location>
        <begin position="122"/>
        <end position="221"/>
    </location>
</feature>
<dbReference type="InterPro" id="IPR029063">
    <property type="entry name" value="SAM-dependent_MTases_sf"/>
</dbReference>
<dbReference type="AlphaFoldDB" id="A0A560DJP6"/>